<dbReference type="Pfam" id="PF00806">
    <property type="entry name" value="PUF"/>
    <property type="match status" value="2"/>
</dbReference>
<dbReference type="PROSITE" id="PS50302">
    <property type="entry name" value="PUM"/>
    <property type="match status" value="1"/>
</dbReference>
<dbReference type="PANTHER" id="PTHR13389">
    <property type="entry name" value="PUMILIO HOMOLOG 3"/>
    <property type="match status" value="1"/>
</dbReference>
<dbReference type="GO" id="GO:0003729">
    <property type="term" value="F:mRNA binding"/>
    <property type="evidence" value="ECO:0007669"/>
    <property type="project" value="TreeGrafter"/>
</dbReference>
<feature type="domain" description="PUM-HD" evidence="5">
    <location>
        <begin position="88"/>
        <end position="448"/>
    </location>
</feature>
<dbReference type="SUPFAM" id="SSF48371">
    <property type="entry name" value="ARM repeat"/>
    <property type="match status" value="1"/>
</dbReference>
<proteinExistence type="predicted"/>
<dbReference type="PANTHER" id="PTHR13389:SF0">
    <property type="entry name" value="PUMILIO HOMOLOG 3"/>
    <property type="match status" value="1"/>
</dbReference>
<organism evidence="6">
    <name type="scientific">Spongospora subterranea</name>
    <dbReference type="NCBI Taxonomy" id="70186"/>
    <lineage>
        <taxon>Eukaryota</taxon>
        <taxon>Sar</taxon>
        <taxon>Rhizaria</taxon>
        <taxon>Endomyxa</taxon>
        <taxon>Phytomyxea</taxon>
        <taxon>Plasmodiophorida</taxon>
        <taxon>Plasmodiophoridae</taxon>
        <taxon>Spongospora</taxon>
    </lineage>
</organism>
<keyword evidence="1" id="KW-0677">Repeat</keyword>
<evidence type="ECO:0000313" key="6">
    <source>
        <dbReference type="EMBL" id="CRZ11009.1"/>
    </source>
</evidence>
<feature type="compositionally biased region" description="Basic and acidic residues" evidence="4">
    <location>
        <begin position="45"/>
        <end position="61"/>
    </location>
</feature>
<feature type="repeat" description="Pumilio" evidence="3">
    <location>
        <begin position="145"/>
        <end position="180"/>
    </location>
</feature>
<dbReference type="AlphaFoldDB" id="A0A0H5RQM4"/>
<evidence type="ECO:0000256" key="4">
    <source>
        <dbReference type="SAM" id="MobiDB-lite"/>
    </source>
</evidence>
<dbReference type="Pfam" id="PF08144">
    <property type="entry name" value="CPL"/>
    <property type="match status" value="1"/>
</dbReference>
<evidence type="ECO:0000256" key="3">
    <source>
        <dbReference type="PROSITE-ProRule" id="PRU00317"/>
    </source>
</evidence>
<dbReference type="PROSITE" id="PS50303">
    <property type="entry name" value="PUM_HD"/>
    <property type="match status" value="1"/>
</dbReference>
<name>A0A0H5RQM4_9EUKA</name>
<reference evidence="6" key="1">
    <citation type="submission" date="2015-04" db="EMBL/GenBank/DDBJ databases">
        <title>The genome sequence of the plant pathogenic Rhizarian Plasmodiophora brassicae reveals insights in its biotrophic life cycle and the origin of chitin synthesis.</title>
        <authorList>
            <person name="Schwelm A."/>
            <person name="Fogelqvist J."/>
            <person name="Knaust A."/>
            <person name="Julke S."/>
            <person name="Lilja T."/>
            <person name="Dhandapani V."/>
            <person name="Bonilla-Rosso G."/>
            <person name="Karlsson M."/>
            <person name="Shevchenko A."/>
            <person name="Choi S.R."/>
            <person name="Kim H.G."/>
            <person name="Park J.Y."/>
            <person name="Lim Y.P."/>
            <person name="Ludwig-Muller J."/>
            <person name="Dixelius C."/>
        </authorList>
    </citation>
    <scope>NUCLEOTIDE SEQUENCE</scope>
    <source>
        <tissue evidence="6">Potato root galls</tissue>
    </source>
</reference>
<dbReference type="SMART" id="SM00025">
    <property type="entry name" value="Pumilio"/>
    <property type="match status" value="3"/>
</dbReference>
<accession>A0A0H5RQM4</accession>
<dbReference type="InterPro" id="IPR040059">
    <property type="entry name" value="PUM3"/>
</dbReference>
<dbReference type="EMBL" id="HACM01010567">
    <property type="protein sequence ID" value="CRZ11009.1"/>
    <property type="molecule type" value="Transcribed_RNA"/>
</dbReference>
<protein>
    <recommendedName>
        <fullName evidence="5">PUM-HD domain-containing protein</fullName>
    </recommendedName>
</protein>
<keyword evidence="2" id="KW-0694">RNA-binding</keyword>
<dbReference type="InterPro" id="IPR011989">
    <property type="entry name" value="ARM-like"/>
</dbReference>
<dbReference type="GO" id="GO:0006417">
    <property type="term" value="P:regulation of translation"/>
    <property type="evidence" value="ECO:0007669"/>
    <property type="project" value="TreeGrafter"/>
</dbReference>
<dbReference type="InterPro" id="IPR016024">
    <property type="entry name" value="ARM-type_fold"/>
</dbReference>
<evidence type="ECO:0000256" key="2">
    <source>
        <dbReference type="ARBA" id="ARBA00022884"/>
    </source>
</evidence>
<sequence length="581" mass="64265">MQAMDDHDGESSVDHDEQESGSEPEDQEMGSSGEQDEIEELEPDSEPKMKSGAKRNADRDQQKNLLRERKARRLHGDVVQAAHTAWGSESIKSAPVEERVGRVEAVLDQVQALLSQICVKHDISRLIQSCVKYGSDEQRSLIAGHLKGQVTTLSINQYSCHVILKLLRYGSKTVQGVIVSELTGNLAKLALHRVGFRVVDLAWRSCCNTQQKQGMMFEFYGKEHSLFRDKSAEAPSMADVFKSLDETKAAAFLGSVRMFIDKCILKGTLQQSLLHSVLRQYLELADDRDALIESLKDLSLQLCATLDGVIATCIMLDYASSKQRKSIVKSWKGQIGNMCKDSDGFLAIAKSLSVLDDTVLLEKSVINEINAANDIMQCAPGCKLLLQVLAPGEPRYFTSSEQKILKTVPGTSKKSDDARRQEVLKIILPSLIANLKGNYIMSCMLLRDRILGPVFLETVKCAEQFPGTIADSCTEFVNDLIQRFSDDDLADLDKGHVIGHPVGHRIFKTLAISCPITVRPALVKFCLANIDTIMSSRAVWILVALAEADETFRKAVKPRQRKFKGAATPGVTKLKEIVSAK</sequence>
<dbReference type="InterPro" id="IPR033133">
    <property type="entry name" value="PUM-HD"/>
</dbReference>
<feature type="region of interest" description="Disordered" evidence="4">
    <location>
        <begin position="1"/>
        <end position="61"/>
    </location>
</feature>
<feature type="compositionally biased region" description="Acidic residues" evidence="4">
    <location>
        <begin position="16"/>
        <end position="44"/>
    </location>
</feature>
<dbReference type="GO" id="GO:0005730">
    <property type="term" value="C:nucleolus"/>
    <property type="evidence" value="ECO:0007669"/>
    <property type="project" value="TreeGrafter"/>
</dbReference>
<evidence type="ECO:0000256" key="1">
    <source>
        <dbReference type="ARBA" id="ARBA00022737"/>
    </source>
</evidence>
<dbReference type="InterPro" id="IPR012959">
    <property type="entry name" value="CPL_dom"/>
</dbReference>
<dbReference type="InterPro" id="IPR001313">
    <property type="entry name" value="Pumilio_RNA-bd_rpt"/>
</dbReference>
<evidence type="ECO:0000259" key="5">
    <source>
        <dbReference type="PROSITE" id="PS50303"/>
    </source>
</evidence>
<feature type="compositionally biased region" description="Basic and acidic residues" evidence="4">
    <location>
        <begin position="1"/>
        <end position="15"/>
    </location>
</feature>
<dbReference type="Gene3D" id="1.25.10.10">
    <property type="entry name" value="Leucine-rich Repeat Variant"/>
    <property type="match status" value="2"/>
</dbReference>